<dbReference type="InterPro" id="IPR027417">
    <property type="entry name" value="P-loop_NTPase"/>
</dbReference>
<dbReference type="PANTHER" id="PTHR47691">
    <property type="entry name" value="REGULATOR-RELATED"/>
    <property type="match status" value="1"/>
</dbReference>
<dbReference type="Gene3D" id="3.40.50.300">
    <property type="entry name" value="P-loop containing nucleotide triphosphate hydrolases"/>
    <property type="match status" value="1"/>
</dbReference>
<reference evidence="2 3" key="1">
    <citation type="submission" date="2015-02" db="EMBL/GenBank/DDBJ databases">
        <title>Nostoc linckia genome annotation.</title>
        <authorList>
            <person name="Zhou Z."/>
        </authorList>
    </citation>
    <scope>NUCLEOTIDE SEQUENCE [LARGE SCALE GENOMIC DNA]</scope>
    <source>
        <strain evidence="3">z8</strain>
    </source>
</reference>
<accession>A0A9Q6EJE2</accession>
<dbReference type="EMBL" id="LAHD01000080">
    <property type="protein sequence ID" value="PHK00610.1"/>
    <property type="molecule type" value="Genomic_DNA"/>
</dbReference>
<dbReference type="RefSeq" id="WP_099071884.1">
    <property type="nucleotide sequence ID" value="NZ_LAHD01000080.1"/>
</dbReference>
<organism evidence="2 3">
    <name type="scientific">Nostoc linckia z8</name>
    <dbReference type="NCBI Taxonomy" id="1628746"/>
    <lineage>
        <taxon>Bacteria</taxon>
        <taxon>Bacillati</taxon>
        <taxon>Cyanobacteriota</taxon>
        <taxon>Cyanophyceae</taxon>
        <taxon>Nostocales</taxon>
        <taxon>Nostocaceae</taxon>
        <taxon>Nostoc</taxon>
    </lineage>
</organism>
<comment type="caution">
    <text evidence="2">The sequence shown here is derived from an EMBL/GenBank/DDBJ whole genome shotgun (WGS) entry which is preliminary data.</text>
</comment>
<gene>
    <name evidence="2" type="ORF">VF08_23860</name>
</gene>
<sequence>MQLMAKPERTFGLIVGIEKYHETAWNVLGGGPADDALKFARWLHGHGVPRENIRLCLSALAENQQLIGECGLNVELATEQNICDIVTNFLSSKSGDLLYIFWAGHGLITSQRERRLFFADANNHNWQNLDLNSLLVLLSSDKFKIRNHICIIDACANYFLESKGRPTNLGSKAFLSGQPHKDSQQFVLLATREGEQAKVNSENQTGYFSQAVREAFASANGTFPPDMREVTEAVKQRFISLEKKQLPTYFYSRNWDGDIEKSHFNPFEIPHNIPQSQARKFVGRDEEIEQLRQLLQTNDVVVISDETGKGGVGKTELAIQYSEQYLEDYSGGRCWLNPQGVDLETQLVEFGVVNFPNFNPPNGLSLAGQVAYCWKNWQAGKVLLIFDDVKDWKLIQPYLPPKGSRFKVLITTRLNSGLTYPSLPLGELSTDAALELLTTLLGKDKVEKELEFAKSLCRFVNYVPIGLYQIAALQREPGRVLC</sequence>
<evidence type="ECO:0000259" key="1">
    <source>
        <dbReference type="Pfam" id="PF00931"/>
    </source>
</evidence>
<evidence type="ECO:0000313" key="2">
    <source>
        <dbReference type="EMBL" id="PHK00610.1"/>
    </source>
</evidence>
<dbReference type="Gene3D" id="3.40.50.1460">
    <property type="match status" value="1"/>
</dbReference>
<protein>
    <submittedName>
        <fullName evidence="2">NB-ARC domain-containing protein,Caspase domain-containing protein</fullName>
    </submittedName>
</protein>
<evidence type="ECO:0000313" key="3">
    <source>
        <dbReference type="Proteomes" id="UP000222310"/>
    </source>
</evidence>
<dbReference type="Pfam" id="PF00931">
    <property type="entry name" value="NB-ARC"/>
    <property type="match status" value="1"/>
</dbReference>
<dbReference type="AlphaFoldDB" id="A0A9Q6EJE2"/>
<dbReference type="PANTHER" id="PTHR47691:SF3">
    <property type="entry name" value="HTH-TYPE TRANSCRIPTIONAL REGULATOR RV0890C-RELATED"/>
    <property type="match status" value="1"/>
</dbReference>
<feature type="domain" description="NB-ARC" evidence="1">
    <location>
        <begin position="286"/>
        <end position="416"/>
    </location>
</feature>
<dbReference type="SUPFAM" id="SSF52540">
    <property type="entry name" value="P-loop containing nucleoside triphosphate hydrolases"/>
    <property type="match status" value="1"/>
</dbReference>
<dbReference type="InterPro" id="IPR002182">
    <property type="entry name" value="NB-ARC"/>
</dbReference>
<name>A0A9Q6EJE2_NOSLI</name>
<proteinExistence type="predicted"/>
<dbReference type="Proteomes" id="UP000222310">
    <property type="component" value="Unassembled WGS sequence"/>
</dbReference>